<evidence type="ECO:0000313" key="1">
    <source>
        <dbReference type="EMBL" id="SFV61402.1"/>
    </source>
</evidence>
<reference evidence="1" key="1">
    <citation type="submission" date="2016-10" db="EMBL/GenBank/DDBJ databases">
        <authorList>
            <person name="de Groot N.N."/>
        </authorList>
    </citation>
    <scope>NUCLEOTIDE SEQUENCE</scope>
</reference>
<dbReference type="AlphaFoldDB" id="A0A1W1C6Q2"/>
<gene>
    <name evidence="1" type="ORF">MNB_SV-13-2138</name>
</gene>
<sequence>MKNMQVLLGTLLSKEIFHYFQIDKDFNVRSYSYYIEKYFPQSQQIMSTDVREYLPELVGSEEEIAEIFINPNQKYTLEKVYKNAYYINLSIEYSDEESLIIIIQDHTSLVKKQHELLQYSNELSLINSILENIFDQGESFMFVTDNEDIKFANKKFMALFEKIDIKEIQESKLTLYKDYHKACTNYDEMMHEIIKDKHSITINHKIFEIAVQALDLSHKLFTLTPIHHTFDNA</sequence>
<organism evidence="1">
    <name type="scientific">hydrothermal vent metagenome</name>
    <dbReference type="NCBI Taxonomy" id="652676"/>
    <lineage>
        <taxon>unclassified sequences</taxon>
        <taxon>metagenomes</taxon>
        <taxon>ecological metagenomes</taxon>
    </lineage>
</organism>
<proteinExistence type="predicted"/>
<name>A0A1W1C6Q2_9ZZZZ</name>
<accession>A0A1W1C6Q2</accession>
<dbReference type="EMBL" id="FPHM01000069">
    <property type="protein sequence ID" value="SFV61402.1"/>
    <property type="molecule type" value="Genomic_DNA"/>
</dbReference>
<protein>
    <submittedName>
        <fullName evidence="1">Sensory box/GGDEF family protein</fullName>
    </submittedName>
</protein>